<dbReference type="Gene3D" id="2.60.120.10">
    <property type="entry name" value="Jelly Rolls"/>
    <property type="match status" value="2"/>
</dbReference>
<accession>A0ABV4X0Z9</accession>
<evidence type="ECO:0000313" key="6">
    <source>
        <dbReference type="Proteomes" id="UP001576774"/>
    </source>
</evidence>
<proteinExistence type="inferred from homology"/>
<dbReference type="InterPro" id="IPR011051">
    <property type="entry name" value="RmlC_Cupin_sf"/>
</dbReference>
<dbReference type="EMBL" id="JBHFNQ010000041">
    <property type="protein sequence ID" value="MFB2876186.1"/>
    <property type="molecule type" value="Genomic_DNA"/>
</dbReference>
<dbReference type="PANTHER" id="PTHR13903:SF31">
    <property type="entry name" value="CUPIN-DOMAIN CONTAINING PROTEIN"/>
    <property type="match status" value="1"/>
</dbReference>
<protein>
    <submittedName>
        <fullName evidence="5">Pirin family protein</fullName>
    </submittedName>
</protein>
<dbReference type="InterPro" id="IPR012093">
    <property type="entry name" value="Pirin"/>
</dbReference>
<dbReference type="InterPro" id="IPR008778">
    <property type="entry name" value="Pirin_C_dom"/>
</dbReference>
<comment type="caution">
    <text evidence="5">The sequence shown here is derived from an EMBL/GenBank/DDBJ whole genome shotgun (WGS) entry which is preliminary data.</text>
</comment>
<evidence type="ECO:0000313" key="5">
    <source>
        <dbReference type="EMBL" id="MFB2876186.1"/>
    </source>
</evidence>
<sequence>MTVTTQTLRSVAGIINSVETLEGAGFLVRRPFPKSSFSEFDPFLLLDELGPVNLKPGQAKGAPDHPHRGFETVSYVLDGRLEHKDSVGHTGVLNPGDVQWMTAGAGVVHSEMPQAEFTRTGGRLHGIQLWVNLPQRDKMIAPRYQEIKAAQIPVVHTEDGSVTVRVIASEALGAKATIETRTPIIYLHFTLQPGASIVQRVPKEYNAFAYLLDGTGLFGTEQERGHDGQMVIFAADGDEVVIANLANAQQPLDFLLIGGVPLNEPVVRYGPFVMNTKAQIMQAIEDYQNGKMGQIYAKHTSKSD</sequence>
<dbReference type="SUPFAM" id="SSF51182">
    <property type="entry name" value="RmlC-like cupins"/>
    <property type="match status" value="1"/>
</dbReference>
<comment type="similarity">
    <text evidence="1 2">Belongs to the pirin family.</text>
</comment>
<name>A0ABV4X0Z9_9CYAN</name>
<evidence type="ECO:0000259" key="3">
    <source>
        <dbReference type="Pfam" id="PF02678"/>
    </source>
</evidence>
<feature type="domain" description="Pirin C-terminal" evidence="4">
    <location>
        <begin position="186"/>
        <end position="293"/>
    </location>
</feature>
<reference evidence="5 6" key="1">
    <citation type="submission" date="2024-09" db="EMBL/GenBank/DDBJ databases">
        <title>Floridaenema gen nov. (Aerosakkonemataceae, Aerosakkonematales ord. nov., Cyanobacteria) from benthic tropical and subtropical fresh waters, with the description of four new species.</title>
        <authorList>
            <person name="Moretto J.A."/>
            <person name="Berthold D.E."/>
            <person name="Lefler F.W."/>
            <person name="Huang I.-S."/>
            <person name="Laughinghouse H. IV."/>
        </authorList>
    </citation>
    <scope>NUCLEOTIDE SEQUENCE [LARGE SCALE GENOMIC DNA]</scope>
    <source>
        <strain evidence="5 6">BLCC-F46</strain>
    </source>
</reference>
<dbReference type="RefSeq" id="WP_413269326.1">
    <property type="nucleotide sequence ID" value="NZ_JBHFNQ010000041.1"/>
</dbReference>
<dbReference type="Pfam" id="PF05726">
    <property type="entry name" value="Pirin_C"/>
    <property type="match status" value="1"/>
</dbReference>
<feature type="domain" description="Pirin N-terminal" evidence="3">
    <location>
        <begin position="28"/>
        <end position="131"/>
    </location>
</feature>
<evidence type="ECO:0000256" key="2">
    <source>
        <dbReference type="RuleBase" id="RU003457"/>
    </source>
</evidence>
<gene>
    <name evidence="5" type="ORF">ACE1CC_04770</name>
</gene>
<dbReference type="InterPro" id="IPR014710">
    <property type="entry name" value="RmlC-like_jellyroll"/>
</dbReference>
<dbReference type="PIRSF" id="PIRSF006232">
    <property type="entry name" value="Pirin"/>
    <property type="match status" value="1"/>
</dbReference>
<evidence type="ECO:0000256" key="1">
    <source>
        <dbReference type="ARBA" id="ARBA00008416"/>
    </source>
</evidence>
<dbReference type="InterPro" id="IPR003829">
    <property type="entry name" value="Pirin_N_dom"/>
</dbReference>
<organism evidence="5 6">
    <name type="scientific">Floridaenema aerugineum BLCC-F46</name>
    <dbReference type="NCBI Taxonomy" id="3153654"/>
    <lineage>
        <taxon>Bacteria</taxon>
        <taxon>Bacillati</taxon>
        <taxon>Cyanobacteriota</taxon>
        <taxon>Cyanophyceae</taxon>
        <taxon>Oscillatoriophycideae</taxon>
        <taxon>Aerosakkonematales</taxon>
        <taxon>Aerosakkonemataceae</taxon>
        <taxon>Floridanema</taxon>
        <taxon>Floridanema aerugineum</taxon>
    </lineage>
</organism>
<evidence type="ECO:0000259" key="4">
    <source>
        <dbReference type="Pfam" id="PF05726"/>
    </source>
</evidence>
<dbReference type="Pfam" id="PF02678">
    <property type="entry name" value="Pirin"/>
    <property type="match status" value="1"/>
</dbReference>
<dbReference type="CDD" id="cd02909">
    <property type="entry name" value="cupin_pirin_N"/>
    <property type="match status" value="1"/>
</dbReference>
<dbReference type="CDD" id="cd02247">
    <property type="entry name" value="cupin_pirin_C"/>
    <property type="match status" value="1"/>
</dbReference>
<dbReference type="Proteomes" id="UP001576774">
    <property type="component" value="Unassembled WGS sequence"/>
</dbReference>
<keyword evidence="6" id="KW-1185">Reference proteome</keyword>
<dbReference type="PANTHER" id="PTHR13903">
    <property type="entry name" value="PIRIN-RELATED"/>
    <property type="match status" value="1"/>
</dbReference>